<accession>E6SUB5</accession>
<protein>
    <recommendedName>
        <fullName evidence="2">DUF6291 domain-containing protein</fullName>
    </recommendedName>
</protein>
<dbReference type="eggNOG" id="ENOG50337U5">
    <property type="taxonomic scope" value="Bacteria"/>
</dbReference>
<feature type="region of interest" description="Disordered" evidence="1">
    <location>
        <begin position="54"/>
        <end position="92"/>
    </location>
</feature>
<keyword evidence="4" id="KW-1185">Reference proteome</keyword>
<evidence type="ECO:0000313" key="4">
    <source>
        <dbReference type="Proteomes" id="UP000008630"/>
    </source>
</evidence>
<sequence>MSELSDADKLIMYEAISDYSLDMVEPNLTGFPKALFSIIRPIIDANWRRYNNGCKGGAPTGNSNNSSGRKGKRTNQEPTEKQPNVNDKSSIGKSFRFSKPTFKDVEEYIYEQKYSIDAQSFIDYYDANGWRVGKNPMKDWRAAVRTWQRNQKRQKMNKGDIGVILHNDNIDKFKDEHKNLW</sequence>
<proteinExistence type="predicted"/>
<reference key="1">
    <citation type="submission" date="2010-11" db="EMBL/GenBank/DDBJ databases">
        <title>The complete genome of Bacteroides helcogenes P 36-108.</title>
        <authorList>
            <consortium name="US DOE Joint Genome Institute (JGI-PGF)"/>
            <person name="Lucas S."/>
            <person name="Copeland A."/>
            <person name="Lapidus A."/>
            <person name="Bruce D."/>
            <person name="Goodwin L."/>
            <person name="Pitluck S."/>
            <person name="Kyrpides N."/>
            <person name="Mavromatis K."/>
            <person name="Ivanova N."/>
            <person name="Zeytun A."/>
            <person name="Brettin T."/>
            <person name="Detter J.C."/>
            <person name="Tapia R."/>
            <person name="Han C."/>
            <person name="Land M."/>
            <person name="Hauser L."/>
            <person name="Markowitz V."/>
            <person name="Cheng J.-F."/>
            <person name="Hugenholtz P."/>
            <person name="Woyke T."/>
            <person name="Wu D."/>
            <person name="Gronow S."/>
            <person name="Wellnitz S."/>
            <person name="Brambilla E."/>
            <person name="Klenk H.-P."/>
            <person name="Eisen J.A."/>
        </authorList>
    </citation>
    <scope>NUCLEOTIDE SEQUENCE</scope>
    <source>
        <strain>P 36-108</strain>
    </source>
</reference>
<dbReference type="STRING" id="693979.Bache_0304"/>
<organism evidence="3 4">
    <name type="scientific">Bacteroides helcogenes (strain ATCC 35417 / DSM 20613 / JCM 6297 / CCUG 15421 / P 36-108)</name>
    <dbReference type="NCBI Taxonomy" id="693979"/>
    <lineage>
        <taxon>Bacteria</taxon>
        <taxon>Pseudomonadati</taxon>
        <taxon>Bacteroidota</taxon>
        <taxon>Bacteroidia</taxon>
        <taxon>Bacteroidales</taxon>
        <taxon>Bacteroidaceae</taxon>
        <taxon>Bacteroides</taxon>
    </lineage>
</organism>
<dbReference type="KEGG" id="bhl:Bache_0304"/>
<dbReference type="InterPro" id="IPR046258">
    <property type="entry name" value="DUF6291"/>
</dbReference>
<dbReference type="EMBL" id="CP002352">
    <property type="protein sequence ID" value="ADV42333.1"/>
    <property type="molecule type" value="Genomic_DNA"/>
</dbReference>
<dbReference type="AlphaFoldDB" id="E6SUB5"/>
<dbReference type="Pfam" id="PF19808">
    <property type="entry name" value="DUF6291"/>
    <property type="match status" value="1"/>
</dbReference>
<dbReference type="RefSeq" id="WP_013545950.1">
    <property type="nucleotide sequence ID" value="NC_014933.1"/>
</dbReference>
<name>E6SUB5_BACT6</name>
<gene>
    <name evidence="3" type="ordered locus">Bache_0304</name>
</gene>
<feature type="compositionally biased region" description="Polar residues" evidence="1">
    <location>
        <begin position="81"/>
        <end position="92"/>
    </location>
</feature>
<dbReference type="Proteomes" id="UP000008630">
    <property type="component" value="Chromosome"/>
</dbReference>
<dbReference type="HOGENOM" id="CLU_1486250_0_0_10"/>
<evidence type="ECO:0000256" key="1">
    <source>
        <dbReference type="SAM" id="MobiDB-lite"/>
    </source>
</evidence>
<reference evidence="3 4" key="2">
    <citation type="journal article" date="2011" name="Stand. Genomic Sci.">
        <title>Complete genome sequence of Bacteroides helcogenes type strain (P 36-108).</title>
        <authorList>
            <person name="Pati A."/>
            <person name="Gronow S."/>
            <person name="Zeytun A."/>
            <person name="Lapidus A."/>
            <person name="Nolan M."/>
            <person name="Hammon N."/>
            <person name="Deshpande S."/>
            <person name="Cheng J.F."/>
            <person name="Tapia R."/>
            <person name="Han C."/>
            <person name="Goodwin L."/>
            <person name="Pitluck S."/>
            <person name="Liolios K."/>
            <person name="Pagani I."/>
            <person name="Ivanova N."/>
            <person name="Mavromatis K."/>
            <person name="Chen A."/>
            <person name="Palaniappan K."/>
            <person name="Land M."/>
            <person name="Hauser L."/>
            <person name="Chang Y.J."/>
            <person name="Jeffries C.D."/>
            <person name="Detter J.C."/>
            <person name="Brambilla E."/>
            <person name="Rohde M."/>
            <person name="Goker M."/>
            <person name="Woyke T."/>
            <person name="Bristow J."/>
            <person name="Eisen J.A."/>
            <person name="Markowitz V."/>
            <person name="Hugenholtz P."/>
            <person name="Kyrpides N.C."/>
            <person name="Klenk H.P."/>
            <person name="Lucas S."/>
        </authorList>
    </citation>
    <scope>NUCLEOTIDE SEQUENCE [LARGE SCALE GENOMIC DNA]</scope>
    <source>
        <strain evidence="4">ATCC 35417 / DSM 20613 / JCM 6297 / CCUG 15421 / P 36-108</strain>
    </source>
</reference>
<feature type="domain" description="DUF6291" evidence="2">
    <location>
        <begin position="2"/>
        <end position="73"/>
    </location>
</feature>
<evidence type="ECO:0000259" key="2">
    <source>
        <dbReference type="Pfam" id="PF19808"/>
    </source>
</evidence>
<evidence type="ECO:0000313" key="3">
    <source>
        <dbReference type="EMBL" id="ADV42333.1"/>
    </source>
</evidence>